<dbReference type="KEGG" id="rsz:130495670"/>
<name>A0A9W3BUY2_RAPSA</name>
<accession>A0A9W3BUY2</accession>
<proteinExistence type="predicted"/>
<dbReference type="RefSeq" id="XP_056843092.1">
    <property type="nucleotide sequence ID" value="XM_056987112.1"/>
</dbReference>
<reference evidence="2" key="2">
    <citation type="submission" date="2025-08" db="UniProtKB">
        <authorList>
            <consortium name="RefSeq"/>
        </authorList>
    </citation>
    <scope>IDENTIFICATION</scope>
    <source>
        <tissue evidence="2">Leaf</tissue>
    </source>
</reference>
<protein>
    <submittedName>
        <fullName evidence="2">Uncharacterized protein LOC130495670</fullName>
    </submittedName>
</protein>
<dbReference type="PANTHER" id="PTHR33325:SF11">
    <property type="entry name" value="COLD SHOCK DOMAIN-CONTAINING PROTEIN 4-LIKE"/>
    <property type="match status" value="1"/>
</dbReference>
<dbReference type="Proteomes" id="UP000504610">
    <property type="component" value="Chromosome 6"/>
</dbReference>
<dbReference type="GeneID" id="130495670"/>
<dbReference type="PANTHER" id="PTHR33325">
    <property type="entry name" value="ZINC FINGER, CCHC-TYPE-RELATED"/>
    <property type="match status" value="1"/>
</dbReference>
<dbReference type="AlphaFoldDB" id="A0A9W3BUY2"/>
<keyword evidence="1" id="KW-1185">Reference proteome</keyword>
<sequence length="238" mass="27594">MIVEPVPTLFAHKGIGRADGGLILLCCSAYKEGRSECFGWQTVLLQMLRFQPMDYDTLDISGENYLRWAINISVILTIEGLSECIIKDDHGTENEKYKALTVMRHHLNVELRNQYQGIQSSRCLWTELKSKYTKVILPKARHEWMSLSFRDFGSVEKYNYALSKVAHTLMFCGEKLTEEELLEKVFSTADPKDLFLQLTYRDKGFTTYNDLFLYLSQNEQMNQMKDDMSGYEADSDDE</sequence>
<reference evidence="1" key="1">
    <citation type="journal article" date="2019" name="Database">
        <title>The radish genome database (RadishGD): an integrated information resource for radish genomics.</title>
        <authorList>
            <person name="Yu H.J."/>
            <person name="Baek S."/>
            <person name="Lee Y.J."/>
            <person name="Cho A."/>
            <person name="Mun J.H."/>
        </authorList>
    </citation>
    <scope>NUCLEOTIDE SEQUENCE [LARGE SCALE GENOMIC DNA]</scope>
    <source>
        <strain evidence="1">cv. WK10039</strain>
    </source>
</reference>
<organism evidence="1 2">
    <name type="scientific">Raphanus sativus</name>
    <name type="common">Radish</name>
    <name type="synonym">Raphanus raphanistrum var. sativus</name>
    <dbReference type="NCBI Taxonomy" id="3726"/>
    <lineage>
        <taxon>Eukaryota</taxon>
        <taxon>Viridiplantae</taxon>
        <taxon>Streptophyta</taxon>
        <taxon>Embryophyta</taxon>
        <taxon>Tracheophyta</taxon>
        <taxon>Spermatophyta</taxon>
        <taxon>Magnoliopsida</taxon>
        <taxon>eudicotyledons</taxon>
        <taxon>Gunneridae</taxon>
        <taxon>Pentapetalae</taxon>
        <taxon>rosids</taxon>
        <taxon>malvids</taxon>
        <taxon>Brassicales</taxon>
        <taxon>Brassicaceae</taxon>
        <taxon>Brassiceae</taxon>
        <taxon>Raphanus</taxon>
    </lineage>
</organism>
<dbReference type="OrthoDB" id="1101420at2759"/>
<evidence type="ECO:0000313" key="2">
    <source>
        <dbReference type="RefSeq" id="XP_056843092.1"/>
    </source>
</evidence>
<evidence type="ECO:0000313" key="1">
    <source>
        <dbReference type="Proteomes" id="UP000504610"/>
    </source>
</evidence>
<gene>
    <name evidence="2" type="primary">LOC130495670</name>
</gene>